<dbReference type="PANTHER" id="PTHR46310:SF7">
    <property type="entry name" value="AMIDASE 1"/>
    <property type="match status" value="1"/>
</dbReference>
<feature type="domain" description="Scytalone dehydratase-like protein Arp1 N-terminal" evidence="3">
    <location>
        <begin position="65"/>
        <end position="164"/>
    </location>
</feature>
<comment type="caution">
    <text evidence="4">The sequence shown here is derived from an EMBL/GenBank/DDBJ whole genome shotgun (WGS) entry which is preliminary data.</text>
</comment>
<reference evidence="4" key="1">
    <citation type="journal article" date="2021" name="Nat. Commun.">
        <title>Genetic determinants of endophytism in the Arabidopsis root mycobiome.</title>
        <authorList>
            <person name="Mesny F."/>
            <person name="Miyauchi S."/>
            <person name="Thiergart T."/>
            <person name="Pickel B."/>
            <person name="Atanasova L."/>
            <person name="Karlsson M."/>
            <person name="Huettel B."/>
            <person name="Barry K.W."/>
            <person name="Haridas S."/>
            <person name="Chen C."/>
            <person name="Bauer D."/>
            <person name="Andreopoulos W."/>
            <person name="Pangilinan J."/>
            <person name="LaButti K."/>
            <person name="Riley R."/>
            <person name="Lipzen A."/>
            <person name="Clum A."/>
            <person name="Drula E."/>
            <person name="Henrissat B."/>
            <person name="Kohler A."/>
            <person name="Grigoriev I.V."/>
            <person name="Martin F.M."/>
            <person name="Hacquard S."/>
        </authorList>
    </citation>
    <scope>NUCLEOTIDE SEQUENCE</scope>
    <source>
        <strain evidence="4">MPI-CAGE-CH-0235</strain>
    </source>
</reference>
<dbReference type="Pfam" id="PF26053">
    <property type="entry name" value="DUF8016"/>
    <property type="match status" value="1"/>
</dbReference>
<dbReference type="OrthoDB" id="5423360at2759"/>
<dbReference type="Pfam" id="PF01425">
    <property type="entry name" value="Amidase"/>
    <property type="match status" value="1"/>
</dbReference>
<evidence type="ECO:0000259" key="2">
    <source>
        <dbReference type="Pfam" id="PF01425"/>
    </source>
</evidence>
<protein>
    <submittedName>
        <fullName evidence="4">Amidase signature domain-containing protein</fullName>
    </submittedName>
</protein>
<dbReference type="InterPro" id="IPR058329">
    <property type="entry name" value="Arp1_N"/>
</dbReference>
<evidence type="ECO:0000313" key="5">
    <source>
        <dbReference type="Proteomes" id="UP000813444"/>
    </source>
</evidence>
<evidence type="ECO:0000313" key="4">
    <source>
        <dbReference type="EMBL" id="KAH7310692.1"/>
    </source>
</evidence>
<dbReference type="EMBL" id="JAGPNK010000012">
    <property type="protein sequence ID" value="KAH7310692.1"/>
    <property type="molecule type" value="Genomic_DNA"/>
</dbReference>
<organism evidence="4 5">
    <name type="scientific">Stachybotrys elegans</name>
    <dbReference type="NCBI Taxonomy" id="80388"/>
    <lineage>
        <taxon>Eukaryota</taxon>
        <taxon>Fungi</taxon>
        <taxon>Dikarya</taxon>
        <taxon>Ascomycota</taxon>
        <taxon>Pezizomycotina</taxon>
        <taxon>Sordariomycetes</taxon>
        <taxon>Hypocreomycetidae</taxon>
        <taxon>Hypocreales</taxon>
        <taxon>Stachybotryaceae</taxon>
        <taxon>Stachybotrys</taxon>
    </lineage>
</organism>
<dbReference type="AlphaFoldDB" id="A0A8K0SNL8"/>
<evidence type="ECO:0000256" key="1">
    <source>
        <dbReference type="SAM" id="SignalP"/>
    </source>
</evidence>
<gene>
    <name evidence="4" type="ORF">B0I35DRAFT_397017</name>
</gene>
<proteinExistence type="predicted"/>
<dbReference type="PANTHER" id="PTHR46310">
    <property type="entry name" value="AMIDASE 1"/>
    <property type="match status" value="1"/>
</dbReference>
<accession>A0A8K0SNL8</accession>
<keyword evidence="1" id="KW-0732">Signal</keyword>
<dbReference type="InterPro" id="IPR023631">
    <property type="entry name" value="Amidase_dom"/>
</dbReference>
<dbReference type="Gene3D" id="3.90.1300.10">
    <property type="entry name" value="Amidase signature (AS) domain"/>
    <property type="match status" value="1"/>
</dbReference>
<sequence length="648" mass="69488">MASSLSRLSTVLLVVVQSLQVYGSGVVNNGLSLSVNGKTYYVPSEARGHFSSCLRPPKPDELDSEFALISIFEATGPEFADADLDAAVDSSLSSDDVFTEAFLQGIYIRPSASALNLTVSPSTALGRYNTSFIHPLPAAFPNIPSGPYVLSLRTFNLHVPYLLYSDVQGAFHQGVVPGTDGSFKPLPASIAGSSSISVAVPSRLYYKPTADRPLAGVRLGIKDIYDIKGIKTSAGSRAYYDIYPEAGATAPFVQKLIDAGAVVVGKMKTTQFAAPENARDAIDYQAPFNPRGDGYQEVGSSSSGPGSGMASYGWLDLALGSDTGGSVRVPAENNGLFGNRPTHGLGDLTHVVPLAPQFDTPGFLARDPKLWSAACKVAYSNINTEYSRFPQKVLTIDLPTADQSDLSPADRIIAKFLQDLGEFLSAPVSNYNLASHWTSTRPAGSPADVQDLLSLTWAVISGQEQVRLVQEPLYRDYGAKYNGRRPFLNPSTRGAWEWANSLPPLVDEAVQNKTIFMDWWNQKVLPANAQSCSESLMFYSFKAPTAAYRNLPGETIGAPDLPGVLLGFNTGFASPMVGNPDFVVQLGEISYQSDITGQMEKMPISLRMMAATGCDGMLLDLVNELAEKKLIAPKVLPGNSFEGGPLYL</sequence>
<feature type="signal peptide" evidence="1">
    <location>
        <begin position="1"/>
        <end position="23"/>
    </location>
</feature>
<feature type="domain" description="Amidase" evidence="2">
    <location>
        <begin position="210"/>
        <end position="372"/>
    </location>
</feature>
<dbReference type="InterPro" id="IPR036928">
    <property type="entry name" value="AS_sf"/>
</dbReference>
<evidence type="ECO:0000259" key="3">
    <source>
        <dbReference type="Pfam" id="PF26053"/>
    </source>
</evidence>
<name>A0A8K0SNL8_9HYPO</name>
<dbReference type="Proteomes" id="UP000813444">
    <property type="component" value="Unassembled WGS sequence"/>
</dbReference>
<keyword evidence="5" id="KW-1185">Reference proteome</keyword>
<dbReference type="SUPFAM" id="SSF75304">
    <property type="entry name" value="Amidase signature (AS) enzymes"/>
    <property type="match status" value="1"/>
</dbReference>
<feature type="chain" id="PRO_5035465289" evidence="1">
    <location>
        <begin position="24"/>
        <end position="648"/>
    </location>
</feature>